<proteinExistence type="predicted"/>
<gene>
    <name evidence="2" type="ORF">KIL84_000424</name>
</gene>
<dbReference type="EMBL" id="JAHDVG010000473">
    <property type="protein sequence ID" value="KAH1179093.1"/>
    <property type="molecule type" value="Genomic_DNA"/>
</dbReference>
<accession>A0A9D3XGV0</accession>
<sequence length="126" mass="13808">MIFGSKSVSDFRLRKGETKEKQVEKPKEPFGLTHPGKCLVQKIFKTLTFDPAPGREHSSKISEFLCDGKTIAPLVLCSLYLACPSPARIPPGSLLPNFLGEISSKALSMPRPLITSKHLTSRSLLS</sequence>
<reference evidence="2" key="1">
    <citation type="submission" date="2021-09" db="EMBL/GenBank/DDBJ databases">
        <title>The genome of Mauremys mutica provides insights into the evolution of semi-aquatic lifestyle.</title>
        <authorList>
            <person name="Gong S."/>
            <person name="Gao Y."/>
        </authorList>
    </citation>
    <scope>NUCLEOTIDE SEQUENCE</scope>
    <source>
        <strain evidence="2">MM-2020</strain>
        <tissue evidence="2">Muscle</tissue>
    </source>
</reference>
<evidence type="ECO:0000256" key="1">
    <source>
        <dbReference type="SAM" id="MobiDB-lite"/>
    </source>
</evidence>
<evidence type="ECO:0000313" key="2">
    <source>
        <dbReference type="EMBL" id="KAH1179093.1"/>
    </source>
</evidence>
<protein>
    <submittedName>
        <fullName evidence="2">Uncharacterized protein</fullName>
    </submittedName>
</protein>
<name>A0A9D3XGV0_9SAUR</name>
<feature type="region of interest" description="Disordered" evidence="1">
    <location>
        <begin position="1"/>
        <end position="30"/>
    </location>
</feature>
<comment type="caution">
    <text evidence="2">The sequence shown here is derived from an EMBL/GenBank/DDBJ whole genome shotgun (WGS) entry which is preliminary data.</text>
</comment>
<dbReference type="Proteomes" id="UP000827986">
    <property type="component" value="Unassembled WGS sequence"/>
</dbReference>
<dbReference type="AlphaFoldDB" id="A0A9D3XGV0"/>
<organism evidence="2 3">
    <name type="scientific">Mauremys mutica</name>
    <name type="common">yellowpond turtle</name>
    <dbReference type="NCBI Taxonomy" id="74926"/>
    <lineage>
        <taxon>Eukaryota</taxon>
        <taxon>Metazoa</taxon>
        <taxon>Chordata</taxon>
        <taxon>Craniata</taxon>
        <taxon>Vertebrata</taxon>
        <taxon>Euteleostomi</taxon>
        <taxon>Archelosauria</taxon>
        <taxon>Testudinata</taxon>
        <taxon>Testudines</taxon>
        <taxon>Cryptodira</taxon>
        <taxon>Durocryptodira</taxon>
        <taxon>Testudinoidea</taxon>
        <taxon>Geoemydidae</taxon>
        <taxon>Geoemydinae</taxon>
        <taxon>Mauremys</taxon>
    </lineage>
</organism>
<feature type="compositionally biased region" description="Basic and acidic residues" evidence="1">
    <location>
        <begin position="9"/>
        <end position="28"/>
    </location>
</feature>
<evidence type="ECO:0000313" key="3">
    <source>
        <dbReference type="Proteomes" id="UP000827986"/>
    </source>
</evidence>
<keyword evidence="3" id="KW-1185">Reference proteome</keyword>